<organism evidence="1 2">
    <name type="scientific">Punica granatum</name>
    <name type="common">Pomegranate</name>
    <dbReference type="NCBI Taxonomy" id="22663"/>
    <lineage>
        <taxon>Eukaryota</taxon>
        <taxon>Viridiplantae</taxon>
        <taxon>Streptophyta</taxon>
        <taxon>Embryophyta</taxon>
        <taxon>Tracheophyta</taxon>
        <taxon>Spermatophyta</taxon>
        <taxon>Magnoliopsida</taxon>
        <taxon>eudicotyledons</taxon>
        <taxon>Gunneridae</taxon>
        <taxon>Pentapetalae</taxon>
        <taxon>rosids</taxon>
        <taxon>malvids</taxon>
        <taxon>Myrtales</taxon>
        <taxon>Lythraceae</taxon>
        <taxon>Punica</taxon>
    </lineage>
</organism>
<dbReference type="EMBL" id="MTKT01002214">
    <property type="protein sequence ID" value="OWM81101.1"/>
    <property type="molecule type" value="Genomic_DNA"/>
</dbReference>
<accession>A0A218X9B2</accession>
<proteinExistence type="predicted"/>
<evidence type="ECO:0000313" key="2">
    <source>
        <dbReference type="Proteomes" id="UP000197138"/>
    </source>
</evidence>
<evidence type="ECO:0000313" key="1">
    <source>
        <dbReference type="EMBL" id="OWM81101.1"/>
    </source>
</evidence>
<gene>
    <name evidence="1" type="ORF">CDL15_Pgr007132</name>
</gene>
<reference evidence="2" key="1">
    <citation type="journal article" date="2017" name="Plant J.">
        <title>The pomegranate (Punica granatum L.) genome and the genomics of punicalagin biosynthesis.</title>
        <authorList>
            <person name="Qin G."/>
            <person name="Xu C."/>
            <person name="Ming R."/>
            <person name="Tang H."/>
            <person name="Guyot R."/>
            <person name="Kramer E.M."/>
            <person name="Hu Y."/>
            <person name="Yi X."/>
            <person name="Qi Y."/>
            <person name="Xu X."/>
            <person name="Gao Z."/>
            <person name="Pan H."/>
            <person name="Jian J."/>
            <person name="Tian Y."/>
            <person name="Yue Z."/>
            <person name="Xu Y."/>
        </authorList>
    </citation>
    <scope>NUCLEOTIDE SEQUENCE [LARGE SCALE GENOMIC DNA]</scope>
    <source>
        <strain evidence="2">cv. Dabenzi</strain>
    </source>
</reference>
<sequence>MRITTPLLFNLHYPALCIDQQVDTDDLYILYTTGIWKYTHLYISTGSGDPEVLLLVLILARTEDGATGSSSVLGSVLEIIHLNTPLILPGP</sequence>
<dbReference type="Proteomes" id="UP000197138">
    <property type="component" value="Unassembled WGS sequence"/>
</dbReference>
<protein>
    <submittedName>
        <fullName evidence="1">Uncharacterized protein</fullName>
    </submittedName>
</protein>
<name>A0A218X9B2_PUNGR</name>
<dbReference type="AlphaFoldDB" id="A0A218X9B2"/>
<comment type="caution">
    <text evidence="1">The sequence shown here is derived from an EMBL/GenBank/DDBJ whole genome shotgun (WGS) entry which is preliminary data.</text>
</comment>